<evidence type="ECO:0000259" key="8">
    <source>
        <dbReference type="PROSITE" id="PS51007"/>
    </source>
</evidence>
<dbReference type="GO" id="GO:0009055">
    <property type="term" value="F:electron transfer activity"/>
    <property type="evidence" value="ECO:0007669"/>
    <property type="project" value="InterPro"/>
</dbReference>
<keyword evidence="1" id="KW-0813">Transport</keyword>
<protein>
    <submittedName>
        <fullName evidence="9">Cytochrome c-551</fullName>
    </submittedName>
</protein>
<reference evidence="10" key="1">
    <citation type="submission" date="2018-07" db="EMBL/GenBank/DDBJ databases">
        <authorList>
            <person name="Kim H."/>
        </authorList>
    </citation>
    <scope>NUCLEOTIDE SEQUENCE [LARGE SCALE GENOMIC DNA]</scope>
    <source>
        <strain evidence="10">F02</strain>
    </source>
</reference>
<feature type="binding site" description="covalent" evidence="6">
    <location>
        <position position="37"/>
    </location>
    <ligand>
        <name>heme c</name>
        <dbReference type="ChEBI" id="CHEBI:61717"/>
    </ligand>
</feature>
<evidence type="ECO:0000256" key="4">
    <source>
        <dbReference type="ARBA" id="ARBA00022982"/>
    </source>
</evidence>
<dbReference type="Proteomes" id="UP000252182">
    <property type="component" value="Chromosome"/>
</dbReference>
<keyword evidence="4" id="KW-0249">Electron transport</keyword>
<dbReference type="InterPro" id="IPR036909">
    <property type="entry name" value="Cyt_c-like_dom_sf"/>
</dbReference>
<evidence type="ECO:0000313" key="9">
    <source>
        <dbReference type="EMBL" id="AXF86604.1"/>
    </source>
</evidence>
<dbReference type="Pfam" id="PF00034">
    <property type="entry name" value="Cytochrom_C"/>
    <property type="match status" value="1"/>
</dbReference>
<dbReference type="Gene3D" id="1.10.760.10">
    <property type="entry name" value="Cytochrome c-like domain"/>
    <property type="match status" value="1"/>
</dbReference>
<sequence length="103" mass="11013">MKLKFTALCLIAASTFTGLAHANPTDIAKANKCFSCHSLDKKIIGPSYQDIAQKYAGQAGADIKLADRMRKGAVGVWGSAPMPAYPDISDADLKTVVKWVLSQ</sequence>
<evidence type="ECO:0000313" key="10">
    <source>
        <dbReference type="Proteomes" id="UP000252182"/>
    </source>
</evidence>
<dbReference type="InterPro" id="IPR009056">
    <property type="entry name" value="Cyt_c-like_dom"/>
</dbReference>
<keyword evidence="7" id="KW-0732">Signal</keyword>
<comment type="PTM">
    <text evidence="6">Binds 1 heme c group covalently per subunit.</text>
</comment>
<proteinExistence type="predicted"/>
<dbReference type="SUPFAM" id="SSF46626">
    <property type="entry name" value="Cytochrome c"/>
    <property type="match status" value="1"/>
</dbReference>
<dbReference type="EMBL" id="CP031124">
    <property type="protein sequence ID" value="AXF86604.1"/>
    <property type="molecule type" value="Genomic_DNA"/>
</dbReference>
<keyword evidence="5 6" id="KW-0408">Iron</keyword>
<dbReference type="GO" id="GO:0020037">
    <property type="term" value="F:heme binding"/>
    <property type="evidence" value="ECO:0007669"/>
    <property type="project" value="InterPro"/>
</dbReference>
<evidence type="ECO:0000256" key="3">
    <source>
        <dbReference type="ARBA" id="ARBA00022723"/>
    </source>
</evidence>
<keyword evidence="2 6" id="KW-0349">Heme</keyword>
<evidence type="ECO:0000256" key="2">
    <source>
        <dbReference type="ARBA" id="ARBA00022617"/>
    </source>
</evidence>
<evidence type="ECO:0000256" key="6">
    <source>
        <dbReference type="PIRSR" id="PIRSR602324-1"/>
    </source>
</evidence>
<evidence type="ECO:0000256" key="1">
    <source>
        <dbReference type="ARBA" id="ARBA00022448"/>
    </source>
</evidence>
<accession>A0A345DE16</accession>
<feature type="domain" description="Cytochrome c" evidence="8">
    <location>
        <begin position="13"/>
        <end position="103"/>
    </location>
</feature>
<dbReference type="InterPro" id="IPR002324">
    <property type="entry name" value="Cyt_c_ID"/>
</dbReference>
<dbReference type="PRINTS" id="PR00606">
    <property type="entry name" value="CYTCHROMECID"/>
</dbReference>
<feature type="binding site" description="covalent" evidence="6">
    <location>
        <position position="82"/>
    </location>
    <ligand>
        <name>heme c</name>
        <dbReference type="ChEBI" id="CHEBI:61717"/>
    </ligand>
</feature>
<gene>
    <name evidence="9" type="primary">nirM</name>
    <name evidence="9" type="ORF">DTO96_102359</name>
</gene>
<name>A0A345DE16_9BURK</name>
<organism evidence="9 10">
    <name type="scientific">Ephemeroptericola cinctiostellae</name>
    <dbReference type="NCBI Taxonomy" id="2268024"/>
    <lineage>
        <taxon>Bacteria</taxon>
        <taxon>Pseudomonadati</taxon>
        <taxon>Pseudomonadota</taxon>
        <taxon>Betaproteobacteria</taxon>
        <taxon>Burkholderiales</taxon>
        <taxon>Burkholderiaceae</taxon>
        <taxon>Ephemeroptericola</taxon>
    </lineage>
</organism>
<dbReference type="PROSITE" id="PS51007">
    <property type="entry name" value="CYTC"/>
    <property type="match status" value="1"/>
</dbReference>
<feature type="binding site" description="covalent" evidence="6">
    <location>
        <position position="33"/>
    </location>
    <ligand>
        <name>heme c</name>
        <dbReference type="ChEBI" id="CHEBI:61717"/>
    </ligand>
</feature>
<keyword evidence="3 6" id="KW-0479">Metal-binding</keyword>
<dbReference type="AlphaFoldDB" id="A0A345DE16"/>
<feature type="signal peptide" evidence="7">
    <location>
        <begin position="1"/>
        <end position="22"/>
    </location>
</feature>
<dbReference type="RefSeq" id="WP_114563659.1">
    <property type="nucleotide sequence ID" value="NZ_CP031124.1"/>
</dbReference>
<dbReference type="GO" id="GO:0005506">
    <property type="term" value="F:iron ion binding"/>
    <property type="evidence" value="ECO:0007669"/>
    <property type="project" value="InterPro"/>
</dbReference>
<dbReference type="KEGG" id="hyf:DTO96_102359"/>
<keyword evidence="10" id="KW-1185">Reference proteome</keyword>
<feature type="chain" id="PRO_5016839924" evidence="7">
    <location>
        <begin position="23"/>
        <end position="103"/>
    </location>
</feature>
<evidence type="ECO:0000256" key="5">
    <source>
        <dbReference type="ARBA" id="ARBA00023004"/>
    </source>
</evidence>
<dbReference type="OrthoDB" id="9814063at2"/>
<evidence type="ECO:0000256" key="7">
    <source>
        <dbReference type="SAM" id="SignalP"/>
    </source>
</evidence>